<evidence type="ECO:0000256" key="2">
    <source>
        <dbReference type="ARBA" id="ARBA00007441"/>
    </source>
</evidence>
<evidence type="ECO:0000256" key="1">
    <source>
        <dbReference type="ARBA" id="ARBA00001933"/>
    </source>
</evidence>
<dbReference type="Pfam" id="PF00431">
    <property type="entry name" value="CUB"/>
    <property type="match status" value="2"/>
</dbReference>
<keyword evidence="13" id="KW-0472">Membrane</keyword>
<feature type="transmembrane region" description="Helical" evidence="13">
    <location>
        <begin position="55"/>
        <end position="74"/>
    </location>
</feature>
<comment type="similarity">
    <text evidence="2">Belongs to the class-I pyridoxal-phosphate-dependent aminotransferase family.</text>
</comment>
<dbReference type="InterPro" id="IPR051326">
    <property type="entry name" value="Kynurenine-oxoglutarate_AT"/>
</dbReference>
<dbReference type="Pfam" id="PF26080">
    <property type="entry name" value="CUB_animal"/>
    <property type="match status" value="1"/>
</dbReference>
<dbReference type="PANTHER" id="PTHR43807">
    <property type="entry name" value="FI04487P"/>
    <property type="match status" value="1"/>
</dbReference>
<organism evidence="15 16">
    <name type="scientific">Artemia franciscana</name>
    <name type="common">Brine shrimp</name>
    <name type="synonym">Artemia sanfranciscana</name>
    <dbReference type="NCBI Taxonomy" id="6661"/>
    <lineage>
        <taxon>Eukaryota</taxon>
        <taxon>Metazoa</taxon>
        <taxon>Ecdysozoa</taxon>
        <taxon>Arthropoda</taxon>
        <taxon>Crustacea</taxon>
        <taxon>Branchiopoda</taxon>
        <taxon>Anostraca</taxon>
        <taxon>Artemiidae</taxon>
        <taxon>Artemia</taxon>
    </lineage>
</organism>
<evidence type="ECO:0000256" key="10">
    <source>
        <dbReference type="ARBA" id="ARBA00024016"/>
    </source>
</evidence>
<evidence type="ECO:0000256" key="9">
    <source>
        <dbReference type="ARBA" id="ARBA00023239"/>
    </source>
</evidence>
<evidence type="ECO:0000313" key="16">
    <source>
        <dbReference type="Proteomes" id="UP001187531"/>
    </source>
</evidence>
<dbReference type="Gene3D" id="2.60.120.290">
    <property type="entry name" value="Spermadhesin, CUB domain"/>
    <property type="match status" value="1"/>
</dbReference>
<dbReference type="GO" id="GO:0047804">
    <property type="term" value="F:cysteine-S-conjugate beta-lyase activity"/>
    <property type="evidence" value="ECO:0007669"/>
    <property type="project" value="UniProtKB-EC"/>
</dbReference>
<gene>
    <name evidence="15" type="ORF">QYM36_005545</name>
</gene>
<evidence type="ECO:0000256" key="5">
    <source>
        <dbReference type="ARBA" id="ARBA00022679"/>
    </source>
</evidence>
<dbReference type="EMBL" id="JAVRJZ010000009">
    <property type="protein sequence ID" value="KAK2718273.1"/>
    <property type="molecule type" value="Genomic_DNA"/>
</dbReference>
<name>A0AA88L4A1_ARTSF</name>
<keyword evidence="13" id="KW-1133">Transmembrane helix</keyword>
<evidence type="ECO:0000256" key="7">
    <source>
        <dbReference type="ARBA" id="ARBA00022990"/>
    </source>
</evidence>
<dbReference type="InterPro" id="IPR015422">
    <property type="entry name" value="PyrdxlP-dep_Trfase_small"/>
</dbReference>
<protein>
    <recommendedName>
        <fullName evidence="14">CUB domain-containing protein</fullName>
    </recommendedName>
</protein>
<comment type="pathway">
    <text evidence="10">Amino-acid degradation; L-kynurenine degradation; kynurenate from L-kynurenine: step 1/2.</text>
</comment>
<dbReference type="PANTHER" id="PTHR43807:SF20">
    <property type="entry name" value="FI04487P"/>
    <property type="match status" value="1"/>
</dbReference>
<feature type="disulfide bond" evidence="12">
    <location>
        <begin position="559"/>
        <end position="586"/>
    </location>
</feature>
<comment type="caution">
    <text evidence="15">The sequence shown here is derived from an EMBL/GenBank/DDBJ whole genome shotgun (WGS) entry which is preliminary data.</text>
</comment>
<evidence type="ECO:0000313" key="15">
    <source>
        <dbReference type="EMBL" id="KAK2718273.1"/>
    </source>
</evidence>
<dbReference type="SUPFAM" id="SSF49854">
    <property type="entry name" value="Spermadhesin, CUB domain"/>
    <property type="match status" value="2"/>
</dbReference>
<evidence type="ECO:0000256" key="4">
    <source>
        <dbReference type="ARBA" id="ARBA00022576"/>
    </source>
</evidence>
<dbReference type="FunFam" id="3.40.640.10:FF:000024">
    <property type="entry name" value="Kynurenine--oxoglutarate transaminase 3"/>
    <property type="match status" value="1"/>
</dbReference>
<comment type="catalytic activity">
    <reaction evidence="11">
        <text>an S-substituted L-cysteine + H2O = a thiol + pyruvate + NH4(+)</text>
        <dbReference type="Rhea" id="RHEA:18121"/>
        <dbReference type="ChEBI" id="CHEBI:15361"/>
        <dbReference type="ChEBI" id="CHEBI:15377"/>
        <dbReference type="ChEBI" id="CHEBI:28938"/>
        <dbReference type="ChEBI" id="CHEBI:29256"/>
        <dbReference type="ChEBI" id="CHEBI:58717"/>
        <dbReference type="EC" id="4.4.1.13"/>
    </reaction>
    <physiologicalReaction direction="left-to-right" evidence="11">
        <dbReference type="Rhea" id="RHEA:18122"/>
    </physiologicalReaction>
</comment>
<dbReference type="FunFam" id="3.90.1150.10:FF:000021">
    <property type="entry name" value="Kynurenine--oxoglutarate transaminase 3"/>
    <property type="match status" value="1"/>
</dbReference>
<keyword evidence="8 12" id="KW-1015">Disulfide bond</keyword>
<dbReference type="GO" id="GO:0016212">
    <property type="term" value="F:kynurenine-oxoglutarate transaminase activity"/>
    <property type="evidence" value="ECO:0007669"/>
    <property type="project" value="UniProtKB-ARBA"/>
</dbReference>
<evidence type="ECO:0000256" key="12">
    <source>
        <dbReference type="PROSITE-ProRule" id="PRU00059"/>
    </source>
</evidence>
<evidence type="ECO:0000256" key="8">
    <source>
        <dbReference type="ARBA" id="ARBA00023157"/>
    </source>
</evidence>
<keyword evidence="7" id="KW-0007">Acetylation</keyword>
<dbReference type="FunFam" id="3.90.1150.10:FF:000275">
    <property type="entry name" value="kynurenine--oxoglutarate transaminase 1"/>
    <property type="match status" value="1"/>
</dbReference>
<accession>A0AA88L4A1</accession>
<comment type="cofactor">
    <cofactor evidence="1">
        <name>pyridoxal 5'-phosphate</name>
        <dbReference type="ChEBI" id="CHEBI:597326"/>
    </cofactor>
</comment>
<dbReference type="PROSITE" id="PS01180">
    <property type="entry name" value="CUB"/>
    <property type="match status" value="2"/>
</dbReference>
<dbReference type="Gene3D" id="3.40.640.10">
    <property type="entry name" value="Type I PLP-dependent aspartate aminotransferase-like (Major domain)"/>
    <property type="match status" value="1"/>
</dbReference>
<keyword evidence="13" id="KW-0812">Transmembrane</keyword>
<proteinExistence type="inferred from homology"/>
<evidence type="ECO:0000256" key="6">
    <source>
        <dbReference type="ARBA" id="ARBA00022898"/>
    </source>
</evidence>
<keyword evidence="4" id="KW-0032">Aminotransferase</keyword>
<comment type="caution">
    <text evidence="12">Lacks conserved residue(s) required for the propagation of feature annotation.</text>
</comment>
<dbReference type="InterPro" id="IPR000859">
    <property type="entry name" value="CUB_dom"/>
</dbReference>
<reference evidence="15" key="1">
    <citation type="submission" date="2023-07" db="EMBL/GenBank/DDBJ databases">
        <title>Chromosome-level genome assembly of Artemia franciscana.</title>
        <authorList>
            <person name="Jo E."/>
        </authorList>
    </citation>
    <scope>NUCLEOTIDE SEQUENCE</scope>
    <source>
        <tissue evidence="15">Whole body</tissue>
    </source>
</reference>
<feature type="domain" description="CUB" evidence="14">
    <location>
        <begin position="559"/>
        <end position="674"/>
    </location>
</feature>
<dbReference type="InterPro" id="IPR015421">
    <property type="entry name" value="PyrdxlP-dep_Trfase_major"/>
</dbReference>
<feature type="non-terminal residue" evidence="15">
    <location>
        <position position="1"/>
    </location>
</feature>
<keyword evidence="5" id="KW-0808">Transferase</keyword>
<evidence type="ECO:0000259" key="14">
    <source>
        <dbReference type="PROSITE" id="PS01180"/>
    </source>
</evidence>
<comment type="subunit">
    <text evidence="3">Homodimer.</text>
</comment>
<dbReference type="GO" id="GO:0005739">
    <property type="term" value="C:mitochondrion"/>
    <property type="evidence" value="ECO:0007669"/>
    <property type="project" value="TreeGrafter"/>
</dbReference>
<evidence type="ECO:0000256" key="3">
    <source>
        <dbReference type="ARBA" id="ARBA00011738"/>
    </source>
</evidence>
<dbReference type="GO" id="GO:0030170">
    <property type="term" value="F:pyridoxal phosphate binding"/>
    <property type="evidence" value="ECO:0007669"/>
    <property type="project" value="InterPro"/>
</dbReference>
<dbReference type="InterPro" id="IPR058698">
    <property type="entry name" value="CUB_metazoa"/>
</dbReference>
<dbReference type="Gene3D" id="3.90.1150.10">
    <property type="entry name" value="Aspartate Aminotransferase, domain 1"/>
    <property type="match status" value="1"/>
</dbReference>
<keyword evidence="16" id="KW-1185">Reference proteome</keyword>
<keyword evidence="6" id="KW-0663">Pyridoxal phosphate</keyword>
<dbReference type="InterPro" id="IPR015424">
    <property type="entry name" value="PyrdxlP-dep_Trfase"/>
</dbReference>
<dbReference type="Proteomes" id="UP001187531">
    <property type="component" value="Unassembled WGS sequence"/>
</dbReference>
<dbReference type="GO" id="GO:0070189">
    <property type="term" value="P:kynurenine metabolic process"/>
    <property type="evidence" value="ECO:0007669"/>
    <property type="project" value="UniProtKB-ARBA"/>
</dbReference>
<dbReference type="AlphaFoldDB" id="A0AA88L4A1"/>
<keyword evidence="9" id="KW-0456">Lyase</keyword>
<dbReference type="InterPro" id="IPR035914">
    <property type="entry name" value="Sperma_CUB_dom_sf"/>
</dbReference>
<feature type="domain" description="CUB" evidence="14">
    <location>
        <begin position="489"/>
        <end position="553"/>
    </location>
</feature>
<evidence type="ECO:0000256" key="13">
    <source>
        <dbReference type="SAM" id="Phobius"/>
    </source>
</evidence>
<evidence type="ECO:0000256" key="11">
    <source>
        <dbReference type="ARBA" id="ARBA00049325"/>
    </source>
</evidence>
<dbReference type="InterPro" id="IPR004839">
    <property type="entry name" value="Aminotransferase_I/II_large"/>
</dbReference>
<dbReference type="Pfam" id="PF00155">
    <property type="entry name" value="Aminotran_1_2"/>
    <property type="match status" value="1"/>
</dbReference>
<sequence>SWKRSFLARRWSLMNNPKTSYRQGMMIDEMLVAFRGLCTFKNYICYKPNKYGMEIQCLVVLIIFNLSNVFVYIGKETPMVEIHNTSVPTRAVEFIQLALEQKPLNLGQGFPDFAAPDHVTKSLADVATGENLLMNQYTRGYGHPRLVQALASFYGKLVGRSLDPYKNILVGAGAYEALFCGIMSTVNGGDEVIIIEPFFDCYEPMVRLAGGTPVFIPLKPKGDESTSENWVLDEEELRSKFTSKTKAIIINTPHNPLGKIFNRAELQVIADLCIQHDVLCMSDEVYEWLVYAPNEHVRIATLPGMWERTITVGSAGKTFSVTGWKLGWAYGPENLIKNLGIAHQNCVYTCSTPLQEACARGFELEMSRFGTPDCYFQSLAAELLPKRDYMAKFLSENGMKPVVPQGGYFMVANWTELEKYSDLSQEPDPLKDYKFVKWLSKTKKLQGIPPSAFYSKEHKRLGENYIRFCFIKQDSNLKKADEILTKWKSERKDCSSDSLLVSDSGDETLQDAVKLCGSSAPENITSLEEALVLNFTSNQHDSCRGFKAEFRVLEEILTCGDSSPSLDFYITSPNYPETAPEEKSECEVNIEHDCEVEICQVRLDFEEFQIQPPVWGDCQYDQFYVTGNGGKLPTLCGVNNGSHMYLSVEGRSKTTLTFMLDQLQRSFYNCWDTYHVFGTEGSNAPPVGIARNAERFMPTQPQMAYPVNVTVALANYIPAKRTTFPERRAWKIHVNQIPCDCVETKVPRAPSGCLQYYEGISGHIKGFNFDGFGCFAQVPYCKVHEMVDPSDCDMRVGFTGHLNNLDYSVCIQEEAGFCGIEYAESQPNSFSMTNVTELPQRTVPYAQVCHSFFL</sequence>
<dbReference type="SUPFAM" id="SSF53383">
    <property type="entry name" value="PLP-dependent transferases"/>
    <property type="match status" value="1"/>
</dbReference>
<dbReference type="CDD" id="cd00609">
    <property type="entry name" value="AAT_like"/>
    <property type="match status" value="1"/>
</dbReference>